<dbReference type="RefSeq" id="WP_274263572.1">
    <property type="nucleotide sequence ID" value="NZ_JAQZCI010000001.1"/>
</dbReference>
<evidence type="ECO:0000256" key="1">
    <source>
        <dbReference type="SAM" id="Coils"/>
    </source>
</evidence>
<evidence type="ECO:0008006" key="5">
    <source>
        <dbReference type="Google" id="ProtNLM"/>
    </source>
</evidence>
<gene>
    <name evidence="3" type="ORF">PUW80_00330</name>
</gene>
<reference evidence="3 4" key="1">
    <citation type="submission" date="2023-02" db="EMBL/GenBank/DDBJ databases">
        <title>Study of novel species of the Microbacterium genus.</title>
        <authorList>
            <person name="Arroyo-Herrera I."/>
            <person name="Roman-Ponce B."/>
            <person name="Vasquez-Murrieta M.S."/>
        </authorList>
    </citation>
    <scope>NUCLEOTIDE SEQUENCE [LARGE SCALE GENOMIC DNA]</scope>
    <source>
        <strain evidence="3 4">NE1TT3</strain>
    </source>
</reference>
<accession>A0ABT5SDB4</accession>
<evidence type="ECO:0000313" key="4">
    <source>
        <dbReference type="Proteomes" id="UP001218170"/>
    </source>
</evidence>
<sequence length="117" mass="13067">MRPHSSLERSHRHGSPDAVHTGVPGGSAHPAPDVAVMQALAVARELLGRARDDLVTVRRRGGSLQQRTAWSARAADDYRERLRRWLERLDDAARRIDAVDDELRYVQAREAAVRGTP</sequence>
<feature type="coiled-coil region" evidence="1">
    <location>
        <begin position="75"/>
        <end position="102"/>
    </location>
</feature>
<proteinExistence type="predicted"/>
<dbReference type="Proteomes" id="UP001218170">
    <property type="component" value="Unassembled WGS sequence"/>
</dbReference>
<dbReference type="Gene3D" id="1.10.287.1060">
    <property type="entry name" value="ESAT-6-like"/>
    <property type="match status" value="1"/>
</dbReference>
<dbReference type="EMBL" id="JAQZCI010000001">
    <property type="protein sequence ID" value="MDD7960789.1"/>
    <property type="molecule type" value="Genomic_DNA"/>
</dbReference>
<organism evidence="3 4">
    <name type="scientific">Microbacterium thalli</name>
    <dbReference type="NCBI Taxonomy" id="3027921"/>
    <lineage>
        <taxon>Bacteria</taxon>
        <taxon>Bacillati</taxon>
        <taxon>Actinomycetota</taxon>
        <taxon>Actinomycetes</taxon>
        <taxon>Micrococcales</taxon>
        <taxon>Microbacteriaceae</taxon>
        <taxon>Microbacterium</taxon>
    </lineage>
</organism>
<keyword evidence="1" id="KW-0175">Coiled coil</keyword>
<evidence type="ECO:0000256" key="2">
    <source>
        <dbReference type="SAM" id="MobiDB-lite"/>
    </source>
</evidence>
<feature type="region of interest" description="Disordered" evidence="2">
    <location>
        <begin position="1"/>
        <end position="31"/>
    </location>
</feature>
<protein>
    <recommendedName>
        <fullName evidence="5">WXG100 family type VII secretion target</fullName>
    </recommendedName>
</protein>
<comment type="caution">
    <text evidence="3">The sequence shown here is derived from an EMBL/GenBank/DDBJ whole genome shotgun (WGS) entry which is preliminary data.</text>
</comment>
<name>A0ABT5SDB4_9MICO</name>
<keyword evidence="4" id="KW-1185">Reference proteome</keyword>
<evidence type="ECO:0000313" key="3">
    <source>
        <dbReference type="EMBL" id="MDD7960789.1"/>
    </source>
</evidence>